<feature type="domain" description="DUF2147" evidence="2">
    <location>
        <begin position="32"/>
        <end position="148"/>
    </location>
</feature>
<name>A0A9D9HEN2_9BACT</name>
<dbReference type="Gene3D" id="2.40.128.520">
    <property type="match status" value="1"/>
</dbReference>
<dbReference type="Proteomes" id="UP000810252">
    <property type="component" value="Unassembled WGS sequence"/>
</dbReference>
<reference evidence="3" key="2">
    <citation type="journal article" date="2021" name="PeerJ">
        <title>Extensive microbial diversity within the chicken gut microbiome revealed by metagenomics and culture.</title>
        <authorList>
            <person name="Gilroy R."/>
            <person name="Ravi A."/>
            <person name="Getino M."/>
            <person name="Pursley I."/>
            <person name="Horton D.L."/>
            <person name="Alikhan N.F."/>
            <person name="Baker D."/>
            <person name="Gharbi K."/>
            <person name="Hall N."/>
            <person name="Watson M."/>
            <person name="Adriaenssens E.M."/>
            <person name="Foster-Nyarko E."/>
            <person name="Jarju S."/>
            <person name="Secka A."/>
            <person name="Antonio M."/>
            <person name="Oren A."/>
            <person name="Chaudhuri R.R."/>
            <person name="La Ragione R."/>
            <person name="Hildebrand F."/>
            <person name="Pallen M.J."/>
        </authorList>
    </citation>
    <scope>NUCLEOTIDE SEQUENCE</scope>
    <source>
        <strain evidence="3">20514</strain>
    </source>
</reference>
<evidence type="ECO:0000256" key="1">
    <source>
        <dbReference type="SAM" id="SignalP"/>
    </source>
</evidence>
<accession>A0A9D9HEN2</accession>
<dbReference type="Pfam" id="PF09917">
    <property type="entry name" value="DUF2147"/>
    <property type="match status" value="1"/>
</dbReference>
<keyword evidence="1" id="KW-0732">Signal</keyword>
<proteinExistence type="predicted"/>
<protein>
    <submittedName>
        <fullName evidence="3">DUF2147 domain-containing protein</fullName>
    </submittedName>
</protein>
<dbReference type="AlphaFoldDB" id="A0A9D9HEN2"/>
<evidence type="ECO:0000259" key="2">
    <source>
        <dbReference type="Pfam" id="PF09917"/>
    </source>
</evidence>
<feature type="chain" id="PRO_5039501480" evidence="1">
    <location>
        <begin position="19"/>
        <end position="151"/>
    </location>
</feature>
<gene>
    <name evidence="3" type="ORF">IAC29_02115</name>
</gene>
<dbReference type="EMBL" id="JADIMQ010000031">
    <property type="protein sequence ID" value="MBO8448049.1"/>
    <property type="molecule type" value="Genomic_DNA"/>
</dbReference>
<evidence type="ECO:0000313" key="3">
    <source>
        <dbReference type="EMBL" id="MBO8448049.1"/>
    </source>
</evidence>
<reference evidence="3" key="1">
    <citation type="submission" date="2020-10" db="EMBL/GenBank/DDBJ databases">
        <authorList>
            <person name="Gilroy R."/>
        </authorList>
    </citation>
    <scope>NUCLEOTIDE SEQUENCE</scope>
    <source>
        <strain evidence="3">20514</strain>
    </source>
</reference>
<dbReference type="InterPro" id="IPR019223">
    <property type="entry name" value="DUF2147"/>
</dbReference>
<comment type="caution">
    <text evidence="3">The sequence shown here is derived from an EMBL/GenBank/DDBJ whole genome shotgun (WGS) entry which is preliminary data.</text>
</comment>
<sequence length="151" mass="17058">MRNLFLCILLCLSGQFFAAGVCDGGDGDRIVGIYSTEYEGEESRISIFKEEDGTYSARVVWVKNKYDGNGNVRMDEKNPDKSRRNVPCDEIVLIESMSYNADRDTWGNTKVYDPTRGIRANVNCSFETPARLKVRGTVMGIGMSVYWDKIE</sequence>
<feature type="signal peptide" evidence="1">
    <location>
        <begin position="1"/>
        <end position="18"/>
    </location>
</feature>
<organism evidence="3 4">
    <name type="scientific">Candidatus Cryptobacteroides merdigallinarum</name>
    <dbReference type="NCBI Taxonomy" id="2840770"/>
    <lineage>
        <taxon>Bacteria</taxon>
        <taxon>Pseudomonadati</taxon>
        <taxon>Bacteroidota</taxon>
        <taxon>Bacteroidia</taxon>
        <taxon>Bacteroidales</taxon>
        <taxon>Candidatus Cryptobacteroides</taxon>
    </lineage>
</organism>
<evidence type="ECO:0000313" key="4">
    <source>
        <dbReference type="Proteomes" id="UP000810252"/>
    </source>
</evidence>